<dbReference type="EMBL" id="BT077337">
    <property type="protein sequence ID" value="ACO11761.1"/>
    <property type="molecule type" value="mRNA"/>
</dbReference>
<proteinExistence type="evidence at transcript level"/>
<sequence length="263" mass="30492">MTSTEEEGSNSRSKNPTEVEHDFFGEWTIKATEGSRIMSKEETEKTEPLFKTPHLPDMLFLHNQMELIHNHSGAVLKMDPLSALKCVDPINDSIKVSYAKEWIDARKGHLPKVVHPYDWTYTPKGYTGELSGFQEIAPTDLKINYEKLKEREPILFFEDVILYEDELDDNGSSSLSVKIRGMSSGVFCLIRFYLRVDNTMIRVIDTRHYLERGNPYILREYIEKEAKTSDIDVPMVIMKDSNEIIHHLPVINEKREILRVKES</sequence>
<dbReference type="InterPro" id="IPR007303">
    <property type="entry name" value="TIP41-like"/>
</dbReference>
<evidence type="ECO:0000256" key="3">
    <source>
        <dbReference type="SAM" id="MobiDB-lite"/>
    </source>
</evidence>
<dbReference type="PANTHER" id="PTHR21021">
    <property type="entry name" value="GAF/PUTATIVE CYTOSKELETAL PROTEIN"/>
    <property type="match status" value="1"/>
</dbReference>
<evidence type="ECO:0000256" key="2">
    <source>
        <dbReference type="ARBA" id="ARBA00018951"/>
    </source>
</evidence>
<reference evidence="4" key="1">
    <citation type="submission" date="2009-06" db="EMBL/GenBank/DDBJ databases">
        <title>Lepeophtheirus salmonis ESTs and full-length cDNAs.</title>
        <authorList>
            <person name="Yasuike M."/>
            <person name="von Schalburg K."/>
            <person name="Cooper G."/>
            <person name="Leong J."/>
            <person name="Jones S.R.M."/>
            <person name="Koop B.F."/>
        </authorList>
    </citation>
    <scope>NUCLEOTIDE SEQUENCE</scope>
    <source>
        <strain evidence="4">Pacific form</strain>
        <tissue evidence="4">Whole</tissue>
    </source>
</reference>
<dbReference type="GO" id="GO:0005829">
    <property type="term" value="C:cytosol"/>
    <property type="evidence" value="ECO:0007669"/>
    <property type="project" value="TreeGrafter"/>
</dbReference>
<evidence type="ECO:0000313" key="4">
    <source>
        <dbReference type="EMBL" id="ACO11761.1"/>
    </source>
</evidence>
<evidence type="ECO:0000256" key="1">
    <source>
        <dbReference type="ARBA" id="ARBA00006658"/>
    </source>
</evidence>
<dbReference type="PANTHER" id="PTHR21021:SF16">
    <property type="entry name" value="TIP41-LIKE PROTEIN"/>
    <property type="match status" value="1"/>
</dbReference>
<organism evidence="4">
    <name type="scientific">Lepeophtheirus salmonis</name>
    <name type="common">Salmon louse</name>
    <name type="synonym">Caligus salmonis</name>
    <dbReference type="NCBI Taxonomy" id="72036"/>
    <lineage>
        <taxon>Eukaryota</taxon>
        <taxon>Metazoa</taxon>
        <taxon>Ecdysozoa</taxon>
        <taxon>Arthropoda</taxon>
        <taxon>Crustacea</taxon>
        <taxon>Multicrustacea</taxon>
        <taxon>Hexanauplia</taxon>
        <taxon>Copepoda</taxon>
        <taxon>Siphonostomatoida</taxon>
        <taxon>Caligidae</taxon>
        <taxon>Lepeophtheirus</taxon>
    </lineage>
</organism>
<name>C1BRV8_LEPSM</name>
<dbReference type="AlphaFoldDB" id="C1BRV8"/>
<dbReference type="Pfam" id="PF04176">
    <property type="entry name" value="TIP41"/>
    <property type="match status" value="1"/>
</dbReference>
<feature type="region of interest" description="Disordered" evidence="3">
    <location>
        <begin position="1"/>
        <end position="20"/>
    </location>
</feature>
<dbReference type="GO" id="GO:0031929">
    <property type="term" value="P:TOR signaling"/>
    <property type="evidence" value="ECO:0007669"/>
    <property type="project" value="TreeGrafter"/>
</dbReference>
<comment type="similarity">
    <text evidence="1">Belongs to the TIP41 family.</text>
</comment>
<protein>
    <recommendedName>
        <fullName evidence="2">TIP41-like protein</fullName>
    </recommendedName>
</protein>
<accession>C1BRV8</accession>
<dbReference type="InterPro" id="IPR051330">
    <property type="entry name" value="Phosphatase_reg/MetRdx"/>
</dbReference>
<gene>
    <name evidence="4" type="primary">TIPRL</name>
</gene>